<dbReference type="AlphaFoldDB" id="A0A345YSC2"/>
<reference evidence="3 5" key="2">
    <citation type="submission" date="2018-08" db="EMBL/GenBank/DDBJ databases">
        <title>Brachybacterium saurashtrense DSM 23186.</title>
        <authorList>
            <person name="Li Y."/>
        </authorList>
    </citation>
    <scope>NUCLEOTIDE SEQUENCE [LARGE SCALE GENOMIC DNA]</scope>
    <source>
        <strain evidence="3 5">DSM 23186</strain>
    </source>
</reference>
<keyword evidence="1" id="KW-0812">Transmembrane</keyword>
<dbReference type="Proteomes" id="UP000282185">
    <property type="component" value="Unassembled WGS sequence"/>
</dbReference>
<protein>
    <submittedName>
        <fullName evidence="3">Uncharacterized protein</fullName>
    </submittedName>
</protein>
<evidence type="ECO:0000313" key="2">
    <source>
        <dbReference type="EMBL" id="AXK46824.1"/>
    </source>
</evidence>
<feature type="transmembrane region" description="Helical" evidence="1">
    <location>
        <begin position="106"/>
        <end position="125"/>
    </location>
</feature>
<keyword evidence="1" id="KW-0472">Membrane</keyword>
<organism evidence="3 5">
    <name type="scientific">Brachybacterium saurashtrense</name>
    <dbReference type="NCBI Taxonomy" id="556288"/>
    <lineage>
        <taxon>Bacteria</taxon>
        <taxon>Bacillati</taxon>
        <taxon>Actinomycetota</taxon>
        <taxon>Actinomycetes</taxon>
        <taxon>Micrococcales</taxon>
        <taxon>Dermabacteraceae</taxon>
        <taxon>Brachybacterium</taxon>
    </lineage>
</organism>
<dbReference type="Proteomes" id="UP000254236">
    <property type="component" value="Chromosome"/>
</dbReference>
<reference evidence="2 4" key="1">
    <citation type="submission" date="2018-07" db="EMBL/GenBank/DDBJ databases">
        <title>Brachybacterium saurashtrense DSM 23186 genome sequence.</title>
        <authorList>
            <person name="Guo L."/>
        </authorList>
    </citation>
    <scope>NUCLEOTIDE SEQUENCE [LARGE SCALE GENOMIC DNA]</scope>
    <source>
        <strain evidence="2 4">DSM 23186</strain>
    </source>
</reference>
<feature type="transmembrane region" description="Helical" evidence="1">
    <location>
        <begin position="6"/>
        <end position="25"/>
    </location>
</feature>
<evidence type="ECO:0000313" key="3">
    <source>
        <dbReference type="EMBL" id="RRR22539.1"/>
    </source>
</evidence>
<evidence type="ECO:0000256" key="1">
    <source>
        <dbReference type="SAM" id="Phobius"/>
    </source>
</evidence>
<feature type="transmembrane region" description="Helical" evidence="1">
    <location>
        <begin position="63"/>
        <end position="85"/>
    </location>
</feature>
<keyword evidence="4" id="KW-1185">Reference proteome</keyword>
<keyword evidence="1" id="KW-1133">Transmembrane helix</keyword>
<dbReference type="EMBL" id="CP031356">
    <property type="protein sequence ID" value="AXK46824.1"/>
    <property type="molecule type" value="Genomic_DNA"/>
</dbReference>
<feature type="transmembrane region" description="Helical" evidence="1">
    <location>
        <begin position="37"/>
        <end position="57"/>
    </location>
</feature>
<dbReference type="RefSeq" id="WP_115414571.1">
    <property type="nucleotide sequence ID" value="NZ_CP031356.1"/>
</dbReference>
<dbReference type="EMBL" id="QSWH01000004">
    <property type="protein sequence ID" value="RRR22539.1"/>
    <property type="molecule type" value="Genomic_DNA"/>
</dbReference>
<evidence type="ECO:0000313" key="5">
    <source>
        <dbReference type="Proteomes" id="UP000282185"/>
    </source>
</evidence>
<accession>A0A345YSC2</accession>
<gene>
    <name evidence="2" type="ORF">DWV08_15180</name>
    <name evidence="3" type="ORF">DXU92_09800</name>
</gene>
<name>A0A345YSC2_9MICO</name>
<dbReference type="OrthoDB" id="9944419at2"/>
<proteinExistence type="predicted"/>
<evidence type="ECO:0000313" key="4">
    <source>
        <dbReference type="Proteomes" id="UP000254236"/>
    </source>
</evidence>
<dbReference type="KEGG" id="bsau:DWV08_15180"/>
<sequence>MTTVLTLLPLLVAVPLGAALVTTIVQMWRRYQHPLRLALQAVGASTVLGVLGIAGALPGSLWWASWLFALGILLGIAVSARRLLVEDPPTDPSPRRAALLDPPSRTSTIGEGLFWVLLVVIALVAG</sequence>